<reference evidence="2 3" key="1">
    <citation type="journal article" date="2014" name="Int. J. Syst. Evol. Microbiol.">
        <title>Complete genome sequence of Corynebacterium casei LMG S-19264T (=DSM 44701T), isolated from a smear-ripened cheese.</title>
        <authorList>
            <consortium name="US DOE Joint Genome Institute (JGI-PGF)"/>
            <person name="Walter F."/>
            <person name="Albersmeier A."/>
            <person name="Kalinowski J."/>
            <person name="Ruckert C."/>
        </authorList>
    </citation>
    <scope>NUCLEOTIDE SEQUENCE [LARGE SCALE GENOMIC DNA]</scope>
    <source>
        <strain evidence="2 3">KCTC 23968</strain>
    </source>
</reference>
<gene>
    <name evidence="2" type="ORF">GCM10011309_18050</name>
</gene>
<evidence type="ECO:0000313" key="3">
    <source>
        <dbReference type="Proteomes" id="UP000600865"/>
    </source>
</evidence>
<dbReference type="PROSITE" id="PS51257">
    <property type="entry name" value="PROKAR_LIPOPROTEIN"/>
    <property type="match status" value="1"/>
</dbReference>
<accession>A0A918KN34</accession>
<feature type="compositionally biased region" description="Gly residues" evidence="1">
    <location>
        <begin position="107"/>
        <end position="116"/>
    </location>
</feature>
<feature type="region of interest" description="Disordered" evidence="1">
    <location>
        <begin position="98"/>
        <end position="137"/>
    </location>
</feature>
<feature type="region of interest" description="Disordered" evidence="1">
    <location>
        <begin position="49"/>
        <end position="69"/>
    </location>
</feature>
<dbReference type="AlphaFoldDB" id="A0A918KN34"/>
<name>A0A918KN34_9PROT</name>
<protein>
    <submittedName>
        <fullName evidence="2">Uncharacterized protein</fullName>
    </submittedName>
</protein>
<proteinExistence type="predicted"/>
<keyword evidence="3" id="KW-1185">Reference proteome</keyword>
<dbReference type="RefSeq" id="WP_189584602.1">
    <property type="nucleotide sequence ID" value="NZ_BMYV01000002.1"/>
</dbReference>
<sequence length="542" mass="57887">MTRVSHVLIAGDDMRLGTLTLSATLSAALLSGCSFIGGQPGTYKNPFAKQKSAQHGQYGADRHTQGQQGYGAQRCQISSPNQPIPRGCRPEQVTLSVGPAHGQLRGPQGGRAGYGGFPQEPNYGSPDYSQPEYTSGAYGSAVGQTAALAHHTSRSSKRKPKLRGALSLGLERSVSGDLIDYDRFSIDAVGAYNPQLYNEGTQVGSDATGDEVRTTYTANDLPGNLSNLIRPSVFANRPTEGAYFVDGEYEAISRPNVSFDDAWATPAGIKGGLEYMVGGRTTVFANAGYTHSEGNDGVSASVDATLYRVTQAGTYDYIPAVAAQPFIAGTPGTPEIPALVNPLTGELITPGVPATAGTNDTPAVAAVPEQYIRTDTISSASFVPNQEIAQFIYDFSDMRRIDLEAGARHYFKPIVKSEGYRTVTPFVGASAGASHHQKVDVKVTQRQRFYERGFDLNGAQATDTDSQQFYDITDPATTVTIFEDQWVPAGQVNVGAEWQVTPKTALAFETGVRVQGGRKYSNGERSDTDISIPVTLRGSFNF</sequence>
<dbReference type="EMBL" id="BMYV01000002">
    <property type="protein sequence ID" value="GGX68619.1"/>
    <property type="molecule type" value="Genomic_DNA"/>
</dbReference>
<evidence type="ECO:0000313" key="2">
    <source>
        <dbReference type="EMBL" id="GGX68619.1"/>
    </source>
</evidence>
<comment type="caution">
    <text evidence="2">The sequence shown here is derived from an EMBL/GenBank/DDBJ whole genome shotgun (WGS) entry which is preliminary data.</text>
</comment>
<dbReference type="Proteomes" id="UP000600865">
    <property type="component" value="Unassembled WGS sequence"/>
</dbReference>
<organism evidence="2 3">
    <name type="scientific">Litorimonas cladophorae</name>
    <dbReference type="NCBI Taxonomy" id="1220491"/>
    <lineage>
        <taxon>Bacteria</taxon>
        <taxon>Pseudomonadati</taxon>
        <taxon>Pseudomonadota</taxon>
        <taxon>Alphaproteobacteria</taxon>
        <taxon>Maricaulales</taxon>
        <taxon>Robiginitomaculaceae</taxon>
    </lineage>
</organism>
<evidence type="ECO:0000256" key="1">
    <source>
        <dbReference type="SAM" id="MobiDB-lite"/>
    </source>
</evidence>